<evidence type="ECO:0000313" key="3">
    <source>
        <dbReference type="WBParaSite" id="SCUD_0001368101-mRNA-1"/>
    </source>
</evidence>
<reference evidence="3" key="1">
    <citation type="submission" date="2016-06" db="UniProtKB">
        <authorList>
            <consortium name="WormBaseParasite"/>
        </authorList>
    </citation>
    <scope>IDENTIFICATION</scope>
</reference>
<dbReference type="AlphaFoldDB" id="A0A183KF84"/>
<evidence type="ECO:0000313" key="2">
    <source>
        <dbReference type="Proteomes" id="UP000279833"/>
    </source>
</evidence>
<organism evidence="3">
    <name type="scientific">Schistosoma curassoni</name>
    <dbReference type="NCBI Taxonomy" id="6186"/>
    <lineage>
        <taxon>Eukaryota</taxon>
        <taxon>Metazoa</taxon>
        <taxon>Spiralia</taxon>
        <taxon>Lophotrochozoa</taxon>
        <taxon>Platyhelminthes</taxon>
        <taxon>Trematoda</taxon>
        <taxon>Digenea</taxon>
        <taxon>Strigeidida</taxon>
        <taxon>Schistosomatoidea</taxon>
        <taxon>Schistosomatidae</taxon>
        <taxon>Schistosoma</taxon>
    </lineage>
</organism>
<gene>
    <name evidence="1" type="ORF">SCUD_LOCUS13678</name>
</gene>
<dbReference type="Proteomes" id="UP000279833">
    <property type="component" value="Unassembled WGS sequence"/>
</dbReference>
<reference evidence="1 2" key="2">
    <citation type="submission" date="2018-11" db="EMBL/GenBank/DDBJ databases">
        <authorList>
            <consortium name="Pathogen Informatics"/>
        </authorList>
    </citation>
    <scope>NUCLEOTIDE SEQUENCE [LARGE SCALE GENOMIC DNA]</scope>
    <source>
        <strain evidence="1">Dakar</strain>
        <strain evidence="2">Dakar, Senegal</strain>
    </source>
</reference>
<keyword evidence="2" id="KW-1185">Reference proteome</keyword>
<dbReference type="WBParaSite" id="SCUD_0001368101-mRNA-1">
    <property type="protein sequence ID" value="SCUD_0001368101-mRNA-1"/>
    <property type="gene ID" value="SCUD_0001368101"/>
</dbReference>
<dbReference type="STRING" id="6186.A0A183KF84"/>
<accession>A0A183KF84</accession>
<protein>
    <submittedName>
        <fullName evidence="1 3">Uncharacterized protein</fullName>
    </submittedName>
</protein>
<proteinExistence type="predicted"/>
<name>A0A183KF84_9TREM</name>
<evidence type="ECO:0000313" key="1">
    <source>
        <dbReference type="EMBL" id="VDP53656.1"/>
    </source>
</evidence>
<dbReference type="EMBL" id="UZAK01036068">
    <property type="protein sequence ID" value="VDP53656.1"/>
    <property type="molecule type" value="Genomic_DNA"/>
</dbReference>
<sequence length="191" mass="21341">MAFEANGTGFESRVNINSAMQIYNSHKLILTGACKQHNLYIRGGDRLDNTNDILFTNVQNDFLGAQFLTETKESKTTSYLIITGQQSSLVREDSNTNSEIEPIEKEDTDNLPTKKEVKHKETPARRILYAGYVHSSSSGTKKSGECTIENLNELSSLGFTVSPTKLILEPGTEQPIIFTWTPNPDVRVRLQ</sequence>